<dbReference type="Proteomes" id="UP000634136">
    <property type="component" value="Unassembled WGS sequence"/>
</dbReference>
<feature type="compositionally biased region" description="Polar residues" evidence="1">
    <location>
        <begin position="295"/>
        <end position="305"/>
    </location>
</feature>
<feature type="compositionally biased region" description="Polar residues" evidence="1">
    <location>
        <begin position="377"/>
        <end position="391"/>
    </location>
</feature>
<feature type="compositionally biased region" description="Polar residues" evidence="1">
    <location>
        <begin position="494"/>
        <end position="521"/>
    </location>
</feature>
<dbReference type="GO" id="GO:0055028">
    <property type="term" value="C:cortical microtubule"/>
    <property type="evidence" value="ECO:0007669"/>
    <property type="project" value="TreeGrafter"/>
</dbReference>
<dbReference type="EMBL" id="JAAIUW010000006">
    <property type="protein sequence ID" value="KAF7825551.1"/>
    <property type="molecule type" value="Genomic_DNA"/>
</dbReference>
<dbReference type="GO" id="GO:0043622">
    <property type="term" value="P:cortical microtubule organization"/>
    <property type="evidence" value="ECO:0007669"/>
    <property type="project" value="TreeGrafter"/>
</dbReference>
<feature type="compositionally biased region" description="Low complexity" evidence="1">
    <location>
        <begin position="47"/>
        <end position="58"/>
    </location>
</feature>
<feature type="compositionally biased region" description="Polar residues" evidence="1">
    <location>
        <begin position="145"/>
        <end position="173"/>
    </location>
</feature>
<feature type="compositionally biased region" description="Low complexity" evidence="1">
    <location>
        <begin position="257"/>
        <end position="270"/>
    </location>
</feature>
<evidence type="ECO:0000313" key="3">
    <source>
        <dbReference type="Proteomes" id="UP000634136"/>
    </source>
</evidence>
<dbReference type="OrthoDB" id="1929779at2759"/>
<evidence type="ECO:0000313" key="2">
    <source>
        <dbReference type="EMBL" id="KAF7825551.1"/>
    </source>
</evidence>
<gene>
    <name evidence="2" type="ORF">G2W53_016715</name>
</gene>
<evidence type="ECO:0000256" key="1">
    <source>
        <dbReference type="SAM" id="MobiDB-lite"/>
    </source>
</evidence>
<reference evidence="2" key="1">
    <citation type="submission" date="2020-09" db="EMBL/GenBank/DDBJ databases">
        <title>Genome-Enabled Discovery of Anthraquinone Biosynthesis in Senna tora.</title>
        <authorList>
            <person name="Kang S.-H."/>
            <person name="Pandey R.P."/>
            <person name="Lee C.-M."/>
            <person name="Sim J.-S."/>
            <person name="Jeong J.-T."/>
            <person name="Choi B.-S."/>
            <person name="Jung M."/>
            <person name="Ginzburg D."/>
            <person name="Zhao K."/>
            <person name="Won S.Y."/>
            <person name="Oh T.-J."/>
            <person name="Yu Y."/>
            <person name="Kim N.-H."/>
            <person name="Lee O.R."/>
            <person name="Lee T.-H."/>
            <person name="Bashyal P."/>
            <person name="Kim T.-S."/>
            <person name="Lee W.-H."/>
            <person name="Kawkins C."/>
            <person name="Kim C.-K."/>
            <person name="Kim J.S."/>
            <person name="Ahn B.O."/>
            <person name="Rhee S.Y."/>
            <person name="Sohng J.K."/>
        </authorList>
    </citation>
    <scope>NUCLEOTIDE SEQUENCE</scope>
    <source>
        <tissue evidence="2">Leaf</tissue>
    </source>
</reference>
<accession>A0A834TRD0</accession>
<feature type="region of interest" description="Disordered" evidence="1">
    <location>
        <begin position="38"/>
        <end position="402"/>
    </location>
</feature>
<feature type="region of interest" description="Disordered" evidence="1">
    <location>
        <begin position="418"/>
        <end position="443"/>
    </location>
</feature>
<dbReference type="AlphaFoldDB" id="A0A834TRD0"/>
<name>A0A834TRD0_9FABA</name>
<comment type="caution">
    <text evidence="2">The sequence shown here is derived from an EMBL/GenBank/DDBJ whole genome shotgun (WGS) entry which is preliminary data.</text>
</comment>
<sequence length="556" mass="59109">MVMKERDEELTLFLEMRRREKENEKNNLLLLQNSDALDESNLESNRGSSTVSKTVSSGMQRKTGADEFLNSENDKSDYDWLLTPPGTPLFPTIEKESQISVKSEMEIPNARSTALKPRLANVQSEPVSRSNISSKNHAAAKPGLGSSTTANNRRPSSSGGPTSVASRSVTPSARSTLPSTTKSSRPSTPTSRATLTSAKPAAPPVRSSTPTSRTTLTSSKPAAPPVRSSTPTSTRSTARASTPTTRPSLAAPKTTRRSSTPTLRSSTPSSANGVSALPSRSSSALKARPAEAKNPVQSRGSSPSVKSRPWEPSQMPGFSLEAPPNLKTSLPERSASASRTRPGVSSSRSSSLEAASSDGKPKRQSGTPSRGRASTGLAHSNQSSIQALSRSRFNDGDNDSPVVVGTKMVERVVNMRKLAPPRHEDHVHSSSGKSSLSDSSGFGRTLSKKSLDMAMRHMDIRRSIKGNLRPLVTTLPASSVYSVRSTGSSNSRTANVSDSPLATSSTASSEPSVNFNNSISYDGSEIEENDHGSERGNSSPSSHHHINRYSSDMLVQ</sequence>
<dbReference type="PANTHER" id="PTHR31949:SF15">
    <property type="entry name" value="ENDOCHITINASE A-LIKE ISOFORM X1"/>
    <property type="match status" value="1"/>
</dbReference>
<feature type="compositionally biased region" description="Low complexity" evidence="1">
    <location>
        <begin position="429"/>
        <end position="443"/>
    </location>
</feature>
<feature type="compositionally biased region" description="Low complexity" evidence="1">
    <location>
        <begin position="345"/>
        <end position="357"/>
    </location>
</feature>
<feature type="region of interest" description="Disordered" evidence="1">
    <location>
        <begin position="480"/>
        <end position="556"/>
    </location>
</feature>
<organism evidence="2 3">
    <name type="scientific">Senna tora</name>
    <dbReference type="NCBI Taxonomy" id="362788"/>
    <lineage>
        <taxon>Eukaryota</taxon>
        <taxon>Viridiplantae</taxon>
        <taxon>Streptophyta</taxon>
        <taxon>Embryophyta</taxon>
        <taxon>Tracheophyta</taxon>
        <taxon>Spermatophyta</taxon>
        <taxon>Magnoliopsida</taxon>
        <taxon>eudicotyledons</taxon>
        <taxon>Gunneridae</taxon>
        <taxon>Pentapetalae</taxon>
        <taxon>rosids</taxon>
        <taxon>fabids</taxon>
        <taxon>Fabales</taxon>
        <taxon>Fabaceae</taxon>
        <taxon>Caesalpinioideae</taxon>
        <taxon>Cassia clade</taxon>
        <taxon>Senna</taxon>
    </lineage>
</organism>
<dbReference type="PANTHER" id="PTHR31949">
    <property type="entry name" value="GASTRIC MUCIN-LIKE PROTEIN"/>
    <property type="match status" value="1"/>
</dbReference>
<feature type="compositionally biased region" description="Low complexity" evidence="1">
    <location>
        <begin position="480"/>
        <end position="493"/>
    </location>
</feature>
<proteinExistence type="predicted"/>
<protein>
    <submittedName>
        <fullName evidence="2">Cell wall protein RBR3</fullName>
    </submittedName>
</protein>
<feature type="compositionally biased region" description="Low complexity" evidence="1">
    <location>
        <begin position="81"/>
        <end position="92"/>
    </location>
</feature>
<keyword evidence="3" id="KW-1185">Reference proteome</keyword>
<feature type="compositionally biased region" description="Low complexity" evidence="1">
    <location>
        <begin position="174"/>
        <end position="248"/>
    </location>
</feature>
<feature type="compositionally biased region" description="Polar residues" evidence="1">
    <location>
        <begin position="121"/>
        <end position="136"/>
    </location>
</feature>